<evidence type="ECO:0000313" key="3">
    <source>
        <dbReference type="EMBL" id="SHL42463.1"/>
    </source>
</evidence>
<keyword evidence="4" id="KW-1185">Reference proteome</keyword>
<feature type="domain" description="Purine catabolism PurC-like" evidence="1">
    <location>
        <begin position="7"/>
        <end position="132"/>
    </location>
</feature>
<dbReference type="InterPro" id="IPR025736">
    <property type="entry name" value="PucR_C-HTH_dom"/>
</dbReference>
<accession>A0A1M7AI52</accession>
<dbReference type="OrthoDB" id="1969285at2"/>
<dbReference type="PANTHER" id="PTHR33744">
    <property type="entry name" value="CARBOHYDRATE DIACID REGULATOR"/>
    <property type="match status" value="1"/>
</dbReference>
<dbReference type="EMBL" id="FRAH01000108">
    <property type="protein sequence ID" value="SHL42463.1"/>
    <property type="molecule type" value="Genomic_DNA"/>
</dbReference>
<sequence length="522" mass="59934">MSITIRDCLNLPSFSFGNVVAGKNGLDKIVSSVSVMEFFSLSDFDVFTPNELIISAFYAIKDDVEKQCEALKELADTGAIALVLFYVGAVIPEIDEKVIYLADKLELPLIELRSENYSIKYSDIITDVMTAIIQDQNASQDFIDTTKKRLEQLPFEVRTMENLLNIISNHYKCNLLLTGASQLYFQSQYRPTYISGDSDFFYEQFHNAPTGYWEKTLMVQDKTVHIYKMDFSYASNIRMTMYASCHNTVLDESILHNMCTCTLFFSTLWGYSLDLSSPETLLSLIFKTETGAANRYLNAAGIPFSHITNLIIVSPGGGDIQELKAHLLALFYDYKKYFLEDIIDNQIVILSAFDLTNSMDAALFEELWRFTDKFDPKATFFMNEGSKDIAALKRTYMDFRKSLPALYKIFQNRRNWDTHDIMLSQEIIALAETENKRTKYLSNLAEILKQDSDDLLTTLGVYMIDCDSKLNLTAQTLFLHRNTVTYRLNKVRQLTNTNFTLMPAAYDFYMALALWRYQKMDG</sequence>
<dbReference type="Proteomes" id="UP000183975">
    <property type="component" value="Unassembled WGS sequence"/>
</dbReference>
<dbReference type="InterPro" id="IPR051448">
    <property type="entry name" value="CdaR-like_regulators"/>
</dbReference>
<dbReference type="InterPro" id="IPR012914">
    <property type="entry name" value="PucR_dom"/>
</dbReference>
<dbReference type="InterPro" id="IPR042070">
    <property type="entry name" value="PucR_C-HTH_sf"/>
</dbReference>
<dbReference type="Pfam" id="PF13556">
    <property type="entry name" value="HTH_30"/>
    <property type="match status" value="1"/>
</dbReference>
<proteinExistence type="predicted"/>
<evidence type="ECO:0000313" key="4">
    <source>
        <dbReference type="Proteomes" id="UP000183975"/>
    </source>
</evidence>
<feature type="domain" description="PucR C-terminal helix-turn-helix" evidence="2">
    <location>
        <begin position="455"/>
        <end position="513"/>
    </location>
</feature>
<evidence type="ECO:0000259" key="1">
    <source>
        <dbReference type="Pfam" id="PF07905"/>
    </source>
</evidence>
<organism evidence="3 4">
    <name type="scientific">Anaerotignum lactatifermentans DSM 14214</name>
    <dbReference type="NCBI Taxonomy" id="1121323"/>
    <lineage>
        <taxon>Bacteria</taxon>
        <taxon>Bacillati</taxon>
        <taxon>Bacillota</taxon>
        <taxon>Clostridia</taxon>
        <taxon>Lachnospirales</taxon>
        <taxon>Anaerotignaceae</taxon>
        <taxon>Anaerotignum</taxon>
    </lineage>
</organism>
<dbReference type="AlphaFoldDB" id="A0A1M7AI52"/>
<protein>
    <submittedName>
        <fullName evidence="3">PucR C-terminal helix-turn-helix domain-containing protein</fullName>
    </submittedName>
</protein>
<dbReference type="RefSeq" id="WP_072853750.1">
    <property type="nucleotide sequence ID" value="NZ_FRAH01000108.1"/>
</dbReference>
<name>A0A1M7AI52_9FIRM</name>
<dbReference type="PANTHER" id="PTHR33744:SF16">
    <property type="entry name" value="CARBOHYDRATE DIACID REGULATOR"/>
    <property type="match status" value="1"/>
</dbReference>
<evidence type="ECO:0000259" key="2">
    <source>
        <dbReference type="Pfam" id="PF13556"/>
    </source>
</evidence>
<dbReference type="Gene3D" id="1.10.10.2840">
    <property type="entry name" value="PucR C-terminal helix-turn-helix domain"/>
    <property type="match status" value="1"/>
</dbReference>
<reference evidence="3 4" key="1">
    <citation type="submission" date="2016-11" db="EMBL/GenBank/DDBJ databases">
        <authorList>
            <person name="Jaros S."/>
            <person name="Januszkiewicz K."/>
            <person name="Wedrychowicz H."/>
        </authorList>
    </citation>
    <scope>NUCLEOTIDE SEQUENCE [LARGE SCALE GENOMIC DNA]</scope>
    <source>
        <strain evidence="3 4">DSM 14214</strain>
    </source>
</reference>
<dbReference type="Pfam" id="PF07905">
    <property type="entry name" value="PucR"/>
    <property type="match status" value="1"/>
</dbReference>
<gene>
    <name evidence="3" type="ORF">SAMN02745138_03413</name>
</gene>